<protein>
    <submittedName>
        <fullName evidence="2">Uncharacterized protein</fullName>
    </submittedName>
</protein>
<accession>A0A382ZQZ0</accession>
<organism evidence="2">
    <name type="scientific">marine metagenome</name>
    <dbReference type="NCBI Taxonomy" id="408172"/>
    <lineage>
        <taxon>unclassified sequences</taxon>
        <taxon>metagenomes</taxon>
        <taxon>ecological metagenomes</taxon>
    </lineage>
</organism>
<dbReference type="AlphaFoldDB" id="A0A382ZQZ0"/>
<dbReference type="EMBL" id="UINC01185965">
    <property type="protein sequence ID" value="SVD97947.1"/>
    <property type="molecule type" value="Genomic_DNA"/>
</dbReference>
<feature type="transmembrane region" description="Helical" evidence="1">
    <location>
        <begin position="16"/>
        <end position="40"/>
    </location>
</feature>
<name>A0A382ZQZ0_9ZZZZ</name>
<evidence type="ECO:0000313" key="2">
    <source>
        <dbReference type="EMBL" id="SVD97947.1"/>
    </source>
</evidence>
<sequence length="54" mass="5866">PLPLYFSGYVFDLGFYGFWVSIAIVWVSIAAFCIICIPIYEARGGFAKVAAGGK</sequence>
<reference evidence="2" key="1">
    <citation type="submission" date="2018-05" db="EMBL/GenBank/DDBJ databases">
        <authorList>
            <person name="Lanie J.A."/>
            <person name="Ng W.-L."/>
            <person name="Kazmierczak K.M."/>
            <person name="Andrzejewski T.M."/>
            <person name="Davidsen T.M."/>
            <person name="Wayne K.J."/>
            <person name="Tettelin H."/>
            <person name="Glass J.I."/>
            <person name="Rusch D."/>
            <person name="Podicherti R."/>
            <person name="Tsui H.-C.T."/>
            <person name="Winkler M.E."/>
        </authorList>
    </citation>
    <scope>NUCLEOTIDE SEQUENCE</scope>
</reference>
<keyword evidence="1" id="KW-0812">Transmembrane</keyword>
<proteinExistence type="predicted"/>
<evidence type="ECO:0000256" key="1">
    <source>
        <dbReference type="SAM" id="Phobius"/>
    </source>
</evidence>
<feature type="non-terminal residue" evidence="2">
    <location>
        <position position="1"/>
    </location>
</feature>
<gene>
    <name evidence="2" type="ORF">METZ01_LOCUS450801</name>
</gene>
<keyword evidence="1" id="KW-1133">Transmembrane helix</keyword>
<keyword evidence="1" id="KW-0472">Membrane</keyword>